<comment type="function">
    <text evidence="10 12">Involved in the biosynthesis of the central metabolite phospho-alpha-D-ribosyl-1-pyrophosphate (PRPP) via the transfer of pyrophosphoryl group from ATP to 1-hydroxyl of ribose-5-phosphate (Rib-5-P).</text>
</comment>
<dbReference type="OrthoDB" id="9777067at2"/>
<evidence type="ECO:0000259" key="13">
    <source>
        <dbReference type="Pfam" id="PF13793"/>
    </source>
</evidence>
<organism evidence="14 15">
    <name type="scientific">Negativicoccus succinicivorans</name>
    <dbReference type="NCBI Taxonomy" id="620903"/>
    <lineage>
        <taxon>Bacteria</taxon>
        <taxon>Bacillati</taxon>
        <taxon>Bacillota</taxon>
        <taxon>Negativicutes</taxon>
        <taxon>Veillonellales</taxon>
        <taxon>Veillonellaceae</taxon>
        <taxon>Negativicoccus</taxon>
    </lineage>
</organism>
<comment type="caution">
    <text evidence="14">The sequence shown here is derived from an EMBL/GenBank/DDBJ whole genome shotgun (WGS) entry which is preliminary data.</text>
</comment>
<accession>A0A841R3B6</accession>
<keyword evidence="5 12" id="KW-0547">Nucleotide-binding</keyword>
<dbReference type="EMBL" id="JACHHI010000002">
    <property type="protein sequence ID" value="MBB6477549.1"/>
    <property type="molecule type" value="Genomic_DNA"/>
</dbReference>
<evidence type="ECO:0000256" key="9">
    <source>
        <dbReference type="ARBA" id="ARBA00049535"/>
    </source>
</evidence>
<evidence type="ECO:0000256" key="7">
    <source>
        <dbReference type="ARBA" id="ARBA00022840"/>
    </source>
</evidence>
<dbReference type="GO" id="GO:0009156">
    <property type="term" value="P:ribonucleoside monophosphate biosynthetic process"/>
    <property type="evidence" value="ECO:0007669"/>
    <property type="project" value="InterPro"/>
</dbReference>
<dbReference type="GO" id="GO:0005737">
    <property type="term" value="C:cytoplasm"/>
    <property type="evidence" value="ECO:0007669"/>
    <property type="project" value="UniProtKB-SubCell"/>
</dbReference>
<evidence type="ECO:0000256" key="8">
    <source>
        <dbReference type="ARBA" id="ARBA00022842"/>
    </source>
</evidence>
<keyword evidence="12" id="KW-0963">Cytoplasm</keyword>
<dbReference type="PROSITE" id="PS00114">
    <property type="entry name" value="PRPP_SYNTHASE"/>
    <property type="match status" value="1"/>
</dbReference>
<feature type="binding site" evidence="12">
    <location>
        <position position="223"/>
    </location>
    <ligand>
        <name>D-ribose 5-phosphate</name>
        <dbReference type="ChEBI" id="CHEBI:78346"/>
    </ligand>
</feature>
<evidence type="ECO:0000256" key="10">
    <source>
        <dbReference type="ARBA" id="ARBA00054914"/>
    </source>
</evidence>
<dbReference type="InterPro" id="IPR029057">
    <property type="entry name" value="PRTase-like"/>
</dbReference>
<dbReference type="HAMAP" id="MF_00583_B">
    <property type="entry name" value="RibP_PPkinase_B"/>
    <property type="match status" value="1"/>
</dbReference>
<feature type="domain" description="Ribose-phosphate pyrophosphokinase N-terminal" evidence="13">
    <location>
        <begin position="9"/>
        <end position="125"/>
    </location>
</feature>
<keyword evidence="8 12" id="KW-0460">Magnesium</keyword>
<dbReference type="GO" id="GO:0006164">
    <property type="term" value="P:purine nucleotide biosynthetic process"/>
    <property type="evidence" value="ECO:0007669"/>
    <property type="project" value="TreeGrafter"/>
</dbReference>
<dbReference type="RefSeq" id="WP_024048613.1">
    <property type="nucleotide sequence ID" value="NZ_CABWNB010000003.1"/>
</dbReference>
<feature type="binding site" evidence="12">
    <location>
        <position position="174"/>
    </location>
    <ligand>
        <name>Mg(2+)</name>
        <dbReference type="ChEBI" id="CHEBI:18420"/>
    </ligand>
</feature>
<dbReference type="InterPro" id="IPR000836">
    <property type="entry name" value="PRTase_dom"/>
</dbReference>
<dbReference type="EC" id="2.7.6.1" evidence="12"/>
<dbReference type="GO" id="GO:0000287">
    <property type="term" value="F:magnesium ion binding"/>
    <property type="evidence" value="ECO:0007669"/>
    <property type="project" value="UniProtKB-UniRule"/>
</dbReference>
<reference evidence="14 15" key="1">
    <citation type="submission" date="2020-08" db="EMBL/GenBank/DDBJ databases">
        <title>Genomic Encyclopedia of Type Strains, Phase IV (KMG-IV): sequencing the most valuable type-strain genomes for metagenomic binning, comparative biology and taxonomic classification.</title>
        <authorList>
            <person name="Goeker M."/>
        </authorList>
    </citation>
    <scope>NUCLEOTIDE SEQUENCE [LARGE SCALE GENOMIC DNA]</scope>
    <source>
        <strain evidence="14 15">DSM 21255</strain>
    </source>
</reference>
<evidence type="ECO:0000256" key="2">
    <source>
        <dbReference type="ARBA" id="ARBA00022679"/>
    </source>
</evidence>
<evidence type="ECO:0000313" key="14">
    <source>
        <dbReference type="EMBL" id="MBB6477549.1"/>
    </source>
</evidence>
<dbReference type="InterPro" id="IPR037515">
    <property type="entry name" value="Rib-P_diPkinase_bac"/>
</dbReference>
<dbReference type="AlphaFoldDB" id="A0A841R3B6"/>
<evidence type="ECO:0000256" key="12">
    <source>
        <dbReference type="HAMAP-Rule" id="MF_00583"/>
    </source>
</evidence>
<dbReference type="NCBIfam" id="NF002320">
    <property type="entry name" value="PRK01259.1"/>
    <property type="match status" value="1"/>
</dbReference>
<dbReference type="InterPro" id="IPR000842">
    <property type="entry name" value="PRib_PP_synth_CS"/>
</dbReference>
<keyword evidence="6 12" id="KW-0418">Kinase</keyword>
<evidence type="ECO:0000256" key="5">
    <source>
        <dbReference type="ARBA" id="ARBA00022741"/>
    </source>
</evidence>
<keyword evidence="3 12" id="KW-0479">Metal-binding</keyword>
<comment type="similarity">
    <text evidence="11 12">Belongs to the ribose-phosphate pyrophosphokinase family. Class I subfamily.</text>
</comment>
<dbReference type="SMART" id="SM01400">
    <property type="entry name" value="Pribosyltran_N"/>
    <property type="match status" value="1"/>
</dbReference>
<dbReference type="Pfam" id="PF14572">
    <property type="entry name" value="Pribosyl_synth"/>
    <property type="match status" value="1"/>
</dbReference>
<feature type="binding site" evidence="12">
    <location>
        <begin position="101"/>
        <end position="102"/>
    </location>
    <ligand>
        <name>ATP</name>
        <dbReference type="ChEBI" id="CHEBI:30616"/>
    </ligand>
</feature>
<dbReference type="GO" id="GO:0016301">
    <property type="term" value="F:kinase activity"/>
    <property type="evidence" value="ECO:0007669"/>
    <property type="project" value="UniProtKB-KW"/>
</dbReference>
<keyword evidence="7 12" id="KW-0067">ATP-binding</keyword>
<feature type="binding site" evidence="12">
    <location>
        <position position="135"/>
    </location>
    <ligand>
        <name>Mg(2+)</name>
        <dbReference type="ChEBI" id="CHEBI:18420"/>
    </ligand>
</feature>
<evidence type="ECO:0000256" key="11">
    <source>
        <dbReference type="ARBA" id="ARBA00061444"/>
    </source>
</evidence>
<evidence type="ECO:0000256" key="3">
    <source>
        <dbReference type="ARBA" id="ARBA00022723"/>
    </source>
</evidence>
<feature type="active site" evidence="12">
    <location>
        <position position="197"/>
    </location>
</feature>
<feature type="binding site" evidence="12">
    <location>
        <begin position="42"/>
        <end position="44"/>
    </location>
    <ligand>
        <name>ATP</name>
        <dbReference type="ChEBI" id="CHEBI:30616"/>
    </ligand>
</feature>
<dbReference type="Pfam" id="PF13793">
    <property type="entry name" value="Pribosyltran_N"/>
    <property type="match status" value="1"/>
</dbReference>
<gene>
    <name evidence="12" type="primary">prs</name>
    <name evidence="14" type="ORF">HNR45_000579</name>
</gene>
<protein>
    <recommendedName>
        <fullName evidence="12">Ribose-phosphate pyrophosphokinase</fullName>
        <shortName evidence="12">RPPK</shortName>
        <ecNumber evidence="12">2.7.6.1</ecNumber>
    </recommendedName>
    <alternativeName>
        <fullName evidence="12">5-phospho-D-ribosyl alpha-1-diphosphate synthase</fullName>
    </alternativeName>
    <alternativeName>
        <fullName evidence="12">Phosphoribosyl diphosphate synthase</fullName>
    </alternativeName>
    <alternativeName>
        <fullName evidence="12">Phosphoribosyl pyrophosphate synthase</fullName>
        <shortName evidence="12">P-Rib-PP synthase</shortName>
        <shortName evidence="12">PRPP synthase</shortName>
        <shortName evidence="12">PRPPase</shortName>
    </alternativeName>
</protein>
<feature type="binding site" evidence="12">
    <location>
        <position position="199"/>
    </location>
    <ligand>
        <name>D-ribose 5-phosphate</name>
        <dbReference type="ChEBI" id="CHEBI:78346"/>
    </ligand>
</feature>
<dbReference type="InterPro" id="IPR029099">
    <property type="entry name" value="Pribosyltran_N"/>
</dbReference>
<dbReference type="GO" id="GO:0002189">
    <property type="term" value="C:ribose phosphate diphosphokinase complex"/>
    <property type="evidence" value="ECO:0007669"/>
    <property type="project" value="TreeGrafter"/>
</dbReference>
<dbReference type="UniPathway" id="UPA00087">
    <property type="reaction ID" value="UER00172"/>
</dbReference>
<dbReference type="PANTHER" id="PTHR10210">
    <property type="entry name" value="RIBOSE-PHOSPHATE DIPHOSPHOKINASE FAMILY MEMBER"/>
    <property type="match status" value="1"/>
</dbReference>
<feature type="binding site" evidence="12">
    <location>
        <begin position="227"/>
        <end position="231"/>
    </location>
    <ligand>
        <name>D-ribose 5-phosphate</name>
        <dbReference type="ChEBI" id="CHEBI:78346"/>
    </ligand>
</feature>
<dbReference type="GO" id="GO:0005524">
    <property type="term" value="F:ATP binding"/>
    <property type="evidence" value="ECO:0007669"/>
    <property type="project" value="UniProtKB-KW"/>
</dbReference>
<dbReference type="InterPro" id="IPR005946">
    <property type="entry name" value="Rib-P_diPkinase"/>
</dbReference>
<evidence type="ECO:0000256" key="4">
    <source>
        <dbReference type="ARBA" id="ARBA00022727"/>
    </source>
</evidence>
<dbReference type="NCBIfam" id="TIGR01251">
    <property type="entry name" value="ribP_PPkin"/>
    <property type="match status" value="1"/>
</dbReference>
<dbReference type="GO" id="GO:0006015">
    <property type="term" value="P:5-phosphoribose 1-diphosphate biosynthetic process"/>
    <property type="evidence" value="ECO:0007669"/>
    <property type="project" value="UniProtKB-UniRule"/>
</dbReference>
<dbReference type="Proteomes" id="UP000591941">
    <property type="component" value="Unassembled WGS sequence"/>
</dbReference>
<dbReference type="SUPFAM" id="SSF53271">
    <property type="entry name" value="PRTase-like"/>
    <property type="match status" value="1"/>
</dbReference>
<proteinExistence type="inferred from homology"/>
<comment type="catalytic activity">
    <reaction evidence="9 12">
        <text>D-ribose 5-phosphate + ATP = 5-phospho-alpha-D-ribose 1-diphosphate + AMP + H(+)</text>
        <dbReference type="Rhea" id="RHEA:15609"/>
        <dbReference type="ChEBI" id="CHEBI:15378"/>
        <dbReference type="ChEBI" id="CHEBI:30616"/>
        <dbReference type="ChEBI" id="CHEBI:58017"/>
        <dbReference type="ChEBI" id="CHEBI:78346"/>
        <dbReference type="ChEBI" id="CHEBI:456215"/>
        <dbReference type="EC" id="2.7.6.1"/>
    </reaction>
</comment>
<keyword evidence="2 12" id="KW-0808">Transferase</keyword>
<dbReference type="GO" id="GO:0004749">
    <property type="term" value="F:ribose phosphate diphosphokinase activity"/>
    <property type="evidence" value="ECO:0007669"/>
    <property type="project" value="UniProtKB-UniRule"/>
</dbReference>
<dbReference type="GeneID" id="93485852"/>
<comment type="subcellular location">
    <subcellularLocation>
        <location evidence="12">Cytoplasm</location>
    </subcellularLocation>
</comment>
<dbReference type="Gene3D" id="3.40.50.2020">
    <property type="match status" value="2"/>
</dbReference>
<sequence>MSVETGKQLKLFTGTAHPELAQEVADYIGIPVGKAFCGRFNNGEIQVMIDESVRGTDVFLIQPTGTPANDNLMELFIMADALRRASARHITAVVPYYGYARQDRKTRGREPITAKLVADLMQRSGITRLVTIDLHAGQIQGFFDIPVDHLKAASILAKHIRKQDIPDLMIVSPDLGGVTRARDLADRVGAPIAIIEKRRPRPGVAEVMNLIGSVEGKNCIIVDDIVDTAGSLVEGAKALQRFGAKSVRAACTHPVLTDPATERLAASNIKELIITNTIPIATEKQLPNITQLSVAPLLGEAIMRIFHNVSVSKLFDK</sequence>
<dbReference type="CDD" id="cd06223">
    <property type="entry name" value="PRTases_typeI"/>
    <property type="match status" value="1"/>
</dbReference>
<keyword evidence="4 12" id="KW-0545">Nucleotide biosynthesis</keyword>
<comment type="subunit">
    <text evidence="12">Homohexamer.</text>
</comment>
<dbReference type="FunFam" id="3.40.50.2020:FF:000001">
    <property type="entry name" value="Ribose-phosphate pyrophosphokinase"/>
    <property type="match status" value="1"/>
</dbReference>
<comment type="pathway">
    <text evidence="1 12">Metabolic intermediate biosynthesis; 5-phospho-alpha-D-ribose 1-diphosphate biosynthesis; 5-phospho-alpha-D-ribose 1-diphosphate from D-ribose 5-phosphate (route I): step 1/1.</text>
</comment>
<evidence type="ECO:0000256" key="1">
    <source>
        <dbReference type="ARBA" id="ARBA00004996"/>
    </source>
</evidence>
<name>A0A841R3B6_9FIRM</name>
<dbReference type="PANTHER" id="PTHR10210:SF41">
    <property type="entry name" value="RIBOSE-PHOSPHATE PYROPHOSPHOKINASE 1, CHLOROPLASTIC"/>
    <property type="match status" value="1"/>
</dbReference>
<evidence type="ECO:0000256" key="6">
    <source>
        <dbReference type="ARBA" id="ARBA00022777"/>
    </source>
</evidence>
<evidence type="ECO:0000313" key="15">
    <source>
        <dbReference type="Proteomes" id="UP000591941"/>
    </source>
</evidence>
<comment type="cofactor">
    <cofactor evidence="12">
        <name>Mg(2+)</name>
        <dbReference type="ChEBI" id="CHEBI:18420"/>
    </cofactor>
    <text evidence="12">Binds 2 Mg(2+) ions per subunit.</text>
</comment>
<keyword evidence="15" id="KW-1185">Reference proteome</keyword>